<evidence type="ECO:0000313" key="1">
    <source>
        <dbReference type="EnsemblProtists" id="HpaP801560"/>
    </source>
</evidence>
<accession>M4B5L0</accession>
<evidence type="ECO:0000313" key="2">
    <source>
        <dbReference type="Proteomes" id="UP000011713"/>
    </source>
</evidence>
<reference evidence="1" key="2">
    <citation type="submission" date="2015-06" db="UniProtKB">
        <authorList>
            <consortium name="EnsemblProtists"/>
        </authorList>
    </citation>
    <scope>IDENTIFICATION</scope>
    <source>
        <strain evidence="1">Emoy2</strain>
    </source>
</reference>
<keyword evidence="2" id="KW-1185">Reference proteome</keyword>
<dbReference type="Proteomes" id="UP000011713">
    <property type="component" value="Unassembled WGS sequence"/>
</dbReference>
<sequence>MSIWIHRAKCCDTNKLAVISFAWFLFVEQIRVAYRITLEDQGIPSRASHKLSLTARGHEGCFQDMPALQCKATPLWKKTMARREARPTLSVLLSWWSVQRSENSGSHVPINISKFEYL</sequence>
<name>M4B5L0_HYAAE</name>
<dbReference type="EMBL" id="JH598388">
    <property type="status" value="NOT_ANNOTATED_CDS"/>
    <property type="molecule type" value="Genomic_DNA"/>
</dbReference>
<proteinExistence type="predicted"/>
<dbReference type="EnsemblProtists" id="HpaT801560">
    <property type="protein sequence ID" value="HpaP801560"/>
    <property type="gene ID" value="HpaG801560"/>
</dbReference>
<protein>
    <submittedName>
        <fullName evidence="1">Uncharacterized protein</fullName>
    </submittedName>
</protein>
<dbReference type="VEuPathDB" id="FungiDB:HpaG801560"/>
<dbReference type="HOGENOM" id="CLU_2077612_0_0_1"/>
<dbReference type="AlphaFoldDB" id="M4B5L0"/>
<reference evidence="2" key="1">
    <citation type="journal article" date="2010" name="Science">
        <title>Signatures of adaptation to obligate biotrophy in the Hyaloperonospora arabidopsidis genome.</title>
        <authorList>
            <person name="Baxter L."/>
            <person name="Tripathy S."/>
            <person name="Ishaque N."/>
            <person name="Boot N."/>
            <person name="Cabral A."/>
            <person name="Kemen E."/>
            <person name="Thines M."/>
            <person name="Ah-Fong A."/>
            <person name="Anderson R."/>
            <person name="Badejoko W."/>
            <person name="Bittner-Eddy P."/>
            <person name="Boore J.L."/>
            <person name="Chibucos M.C."/>
            <person name="Coates M."/>
            <person name="Dehal P."/>
            <person name="Delehaunty K."/>
            <person name="Dong S."/>
            <person name="Downton P."/>
            <person name="Dumas B."/>
            <person name="Fabro G."/>
            <person name="Fronick C."/>
            <person name="Fuerstenberg S.I."/>
            <person name="Fulton L."/>
            <person name="Gaulin E."/>
            <person name="Govers F."/>
            <person name="Hughes L."/>
            <person name="Humphray S."/>
            <person name="Jiang R.H."/>
            <person name="Judelson H."/>
            <person name="Kamoun S."/>
            <person name="Kyung K."/>
            <person name="Meijer H."/>
            <person name="Minx P."/>
            <person name="Morris P."/>
            <person name="Nelson J."/>
            <person name="Phuntumart V."/>
            <person name="Qutob D."/>
            <person name="Rehmany A."/>
            <person name="Rougon-Cardoso A."/>
            <person name="Ryden P."/>
            <person name="Torto-Alalibo T."/>
            <person name="Studholme D."/>
            <person name="Wang Y."/>
            <person name="Win J."/>
            <person name="Wood J."/>
            <person name="Clifton S.W."/>
            <person name="Rogers J."/>
            <person name="Van den Ackerveken G."/>
            <person name="Jones J.D."/>
            <person name="McDowell J.M."/>
            <person name="Beynon J."/>
            <person name="Tyler B.M."/>
        </authorList>
    </citation>
    <scope>NUCLEOTIDE SEQUENCE [LARGE SCALE GENOMIC DNA]</scope>
    <source>
        <strain evidence="2">Emoy2</strain>
    </source>
</reference>
<dbReference type="InParanoid" id="M4B5L0"/>
<organism evidence="1 2">
    <name type="scientific">Hyaloperonospora arabidopsidis (strain Emoy2)</name>
    <name type="common">Downy mildew agent</name>
    <name type="synonym">Peronospora arabidopsidis</name>
    <dbReference type="NCBI Taxonomy" id="559515"/>
    <lineage>
        <taxon>Eukaryota</taxon>
        <taxon>Sar</taxon>
        <taxon>Stramenopiles</taxon>
        <taxon>Oomycota</taxon>
        <taxon>Peronosporomycetes</taxon>
        <taxon>Peronosporales</taxon>
        <taxon>Peronosporaceae</taxon>
        <taxon>Hyaloperonospora</taxon>
    </lineage>
</organism>